<organism evidence="9 10">
    <name type="scientific">Microbacterium proteolyticum</name>
    <dbReference type="NCBI Taxonomy" id="1572644"/>
    <lineage>
        <taxon>Bacteria</taxon>
        <taxon>Bacillati</taxon>
        <taxon>Actinomycetota</taxon>
        <taxon>Actinomycetes</taxon>
        <taxon>Micrococcales</taxon>
        <taxon>Microbacteriaceae</taxon>
        <taxon>Microbacterium</taxon>
    </lineage>
</organism>
<comment type="similarity">
    <text evidence="7">Belongs to the drug/metabolite transporter (DMT) superfamily. Small multidrug resistance (SMR) (TC 2.A.7.1) family.</text>
</comment>
<dbReference type="InterPro" id="IPR000390">
    <property type="entry name" value="Small_drug/metabolite_transptr"/>
</dbReference>
<dbReference type="InterPro" id="IPR045324">
    <property type="entry name" value="Small_multidrug_res"/>
</dbReference>
<dbReference type="SUPFAM" id="SSF103481">
    <property type="entry name" value="Multidrug resistance efflux transporter EmrE"/>
    <property type="match status" value="1"/>
</dbReference>
<accession>A0A7W5CFD7</accession>
<evidence type="ECO:0000313" key="10">
    <source>
        <dbReference type="Proteomes" id="UP000543579"/>
    </source>
</evidence>
<dbReference type="Gene3D" id="1.10.3730.20">
    <property type="match status" value="1"/>
</dbReference>
<name>A0A7W5CFD7_9MICO</name>
<evidence type="ECO:0000256" key="5">
    <source>
        <dbReference type="ARBA" id="ARBA00022989"/>
    </source>
</evidence>
<dbReference type="EMBL" id="JACHXY010000001">
    <property type="protein sequence ID" value="MBB3156658.1"/>
    <property type="molecule type" value="Genomic_DNA"/>
</dbReference>
<comment type="subcellular location">
    <subcellularLocation>
        <location evidence="1 7">Cell membrane</location>
        <topology evidence="1 7">Multi-pass membrane protein</topology>
    </subcellularLocation>
</comment>
<evidence type="ECO:0000256" key="2">
    <source>
        <dbReference type="ARBA" id="ARBA00022448"/>
    </source>
</evidence>
<evidence type="ECO:0000256" key="4">
    <source>
        <dbReference type="ARBA" id="ARBA00022692"/>
    </source>
</evidence>
<reference evidence="9 10" key="1">
    <citation type="submission" date="2020-08" db="EMBL/GenBank/DDBJ databases">
        <title>Genomic Encyclopedia of Type Strains, Phase III (KMG-III): the genomes of soil and plant-associated and newly described type strains.</title>
        <authorList>
            <person name="Whitman W."/>
        </authorList>
    </citation>
    <scope>NUCLEOTIDE SEQUENCE [LARGE SCALE GENOMIC DNA]</scope>
    <source>
        <strain evidence="9 10">CECT 8356</strain>
    </source>
</reference>
<feature type="transmembrane region" description="Helical" evidence="8">
    <location>
        <begin position="82"/>
        <end position="103"/>
    </location>
</feature>
<gene>
    <name evidence="9" type="ORF">FHS07_000342</name>
</gene>
<evidence type="ECO:0000256" key="6">
    <source>
        <dbReference type="ARBA" id="ARBA00023136"/>
    </source>
</evidence>
<dbReference type="AlphaFoldDB" id="A0A7W5CFD7"/>
<keyword evidence="3" id="KW-1003">Cell membrane</keyword>
<dbReference type="GO" id="GO:0005886">
    <property type="term" value="C:plasma membrane"/>
    <property type="evidence" value="ECO:0007669"/>
    <property type="project" value="UniProtKB-SubCell"/>
</dbReference>
<keyword evidence="5 8" id="KW-1133">Transmembrane helix</keyword>
<evidence type="ECO:0000256" key="1">
    <source>
        <dbReference type="ARBA" id="ARBA00004651"/>
    </source>
</evidence>
<protein>
    <submittedName>
        <fullName evidence="9">Quaternary ammonium compound-resistance protein SugE</fullName>
    </submittedName>
</protein>
<dbReference type="PANTHER" id="PTHR30561">
    <property type="entry name" value="SMR FAMILY PROTON-DEPENDENT DRUG EFFLUX TRANSPORTER SUGE"/>
    <property type="match status" value="1"/>
</dbReference>
<dbReference type="Proteomes" id="UP000543579">
    <property type="component" value="Unassembled WGS sequence"/>
</dbReference>
<keyword evidence="6 8" id="KW-0472">Membrane</keyword>
<dbReference type="RefSeq" id="WP_183418187.1">
    <property type="nucleotide sequence ID" value="NZ_JACHXY010000001.1"/>
</dbReference>
<dbReference type="GO" id="GO:0022857">
    <property type="term" value="F:transmembrane transporter activity"/>
    <property type="evidence" value="ECO:0007669"/>
    <property type="project" value="InterPro"/>
</dbReference>
<dbReference type="PANTHER" id="PTHR30561:SF0">
    <property type="entry name" value="GUANIDINIUM EXPORTER"/>
    <property type="match status" value="1"/>
</dbReference>
<evidence type="ECO:0000256" key="7">
    <source>
        <dbReference type="RuleBase" id="RU003942"/>
    </source>
</evidence>
<feature type="transmembrane region" description="Helical" evidence="8">
    <location>
        <begin position="57"/>
        <end position="76"/>
    </location>
</feature>
<dbReference type="InterPro" id="IPR037185">
    <property type="entry name" value="EmrE-like"/>
</dbReference>
<evidence type="ECO:0000256" key="8">
    <source>
        <dbReference type="SAM" id="Phobius"/>
    </source>
</evidence>
<proteinExistence type="inferred from homology"/>
<keyword evidence="2" id="KW-0813">Transport</keyword>
<sequence length="107" mass="10957">MSWFILILSGVLEAVWATALGRSEGFTKLWPSVIFGAALVLSMGGLAFAMRDIPTGTAYAVWVGIGAALTVVVAMVTGAEAISVVKVLLVLGLVGCVIGLKLVGDAH</sequence>
<evidence type="ECO:0000313" key="9">
    <source>
        <dbReference type="EMBL" id="MBB3156658.1"/>
    </source>
</evidence>
<dbReference type="Pfam" id="PF00893">
    <property type="entry name" value="Multi_Drug_Res"/>
    <property type="match status" value="1"/>
</dbReference>
<keyword evidence="4 7" id="KW-0812">Transmembrane</keyword>
<evidence type="ECO:0000256" key="3">
    <source>
        <dbReference type="ARBA" id="ARBA00022475"/>
    </source>
</evidence>
<comment type="caution">
    <text evidence="9">The sequence shown here is derived from an EMBL/GenBank/DDBJ whole genome shotgun (WGS) entry which is preliminary data.</text>
</comment>
<feature type="transmembrane region" description="Helical" evidence="8">
    <location>
        <begin position="33"/>
        <end position="50"/>
    </location>
</feature>